<dbReference type="EMBL" id="QUZK01000045">
    <property type="protein sequence ID" value="RFF29592.1"/>
    <property type="molecule type" value="Genomic_DNA"/>
</dbReference>
<dbReference type="Proteomes" id="UP000260351">
    <property type="component" value="Unassembled WGS sequence"/>
</dbReference>
<dbReference type="OrthoDB" id="8537236at2"/>
<comment type="caution">
    <text evidence="1">The sequence shown here is derived from an EMBL/GenBank/DDBJ whole genome shotgun (WGS) entry which is preliminary data.</text>
</comment>
<accession>A0A3E1K6E6</accession>
<evidence type="ECO:0000313" key="2">
    <source>
        <dbReference type="Proteomes" id="UP000260351"/>
    </source>
</evidence>
<dbReference type="InterPro" id="IPR026433">
    <property type="entry name" value="MarR_EPS"/>
</dbReference>
<proteinExistence type="predicted"/>
<name>A0A3E1K6E6_9GAMM</name>
<dbReference type="SUPFAM" id="SSF46785">
    <property type="entry name" value="Winged helix' DNA-binding domain"/>
    <property type="match status" value="1"/>
</dbReference>
<dbReference type="InterPro" id="IPR036388">
    <property type="entry name" value="WH-like_DNA-bd_sf"/>
</dbReference>
<reference evidence="1 2" key="1">
    <citation type="submission" date="2018-08" db="EMBL/GenBank/DDBJ databases">
        <title>Wenzhouxiangella salilacus sp. nov., a novel bacterium isolated from a saline lake in Xinjiang Province, China.</title>
        <authorList>
            <person name="Han S."/>
        </authorList>
    </citation>
    <scope>NUCLEOTIDE SEQUENCE [LARGE SCALE GENOMIC DNA]</scope>
    <source>
        <strain evidence="1 2">XDB06</strain>
    </source>
</reference>
<sequence length="87" mass="10040">MTQRELAGELGISLGKANYCLRALVDKGLIKTANFRRSQHKARYFYQLTPHGLKEKAGLTKRFLKRKIKEHQALTEEIARLREEITG</sequence>
<dbReference type="NCBIfam" id="TIGR04176">
    <property type="entry name" value="MarR_EPS"/>
    <property type="match status" value="1"/>
</dbReference>
<dbReference type="InterPro" id="IPR036390">
    <property type="entry name" value="WH_DNA-bd_sf"/>
</dbReference>
<dbReference type="Gene3D" id="1.10.10.10">
    <property type="entry name" value="Winged helix-like DNA-binding domain superfamily/Winged helix DNA-binding domain"/>
    <property type="match status" value="1"/>
</dbReference>
<protein>
    <submittedName>
        <fullName evidence="1">MarR family EPS-associated transcriptional regulator</fullName>
    </submittedName>
</protein>
<organism evidence="1 2">
    <name type="scientific">Wenzhouxiangella sediminis</name>
    <dbReference type="NCBI Taxonomy" id="1792836"/>
    <lineage>
        <taxon>Bacteria</taxon>
        <taxon>Pseudomonadati</taxon>
        <taxon>Pseudomonadota</taxon>
        <taxon>Gammaproteobacteria</taxon>
        <taxon>Chromatiales</taxon>
        <taxon>Wenzhouxiangellaceae</taxon>
        <taxon>Wenzhouxiangella</taxon>
    </lineage>
</organism>
<evidence type="ECO:0000313" key="1">
    <source>
        <dbReference type="EMBL" id="RFF29592.1"/>
    </source>
</evidence>
<keyword evidence="2" id="KW-1185">Reference proteome</keyword>
<dbReference type="Pfam" id="PF13412">
    <property type="entry name" value="HTH_24"/>
    <property type="match status" value="1"/>
</dbReference>
<gene>
    <name evidence="1" type="ORF">DZC52_12185</name>
</gene>
<dbReference type="AlphaFoldDB" id="A0A3E1K6E6"/>